<comment type="caution">
    <text evidence="1">The sequence shown here is derived from an EMBL/GenBank/DDBJ whole genome shotgun (WGS) entry which is preliminary data.</text>
</comment>
<reference evidence="1 2" key="1">
    <citation type="submission" date="2016-03" db="EMBL/GenBank/DDBJ databases">
        <title>Niastella vici sp. nov., isolated from farmland soil.</title>
        <authorList>
            <person name="Chen L."/>
            <person name="Wang D."/>
            <person name="Yang S."/>
            <person name="Wang G."/>
        </authorList>
    </citation>
    <scope>NUCLEOTIDE SEQUENCE [LARGE SCALE GENOMIC DNA]</scope>
    <source>
        <strain evidence="1 2">DJ57</strain>
    </source>
</reference>
<sequence>MQYLSPSTFTGETISGPLDKKAIQLGRKKLFAELELSGETTIDLQGKPFTKNDIIKYFDDLLKEDALTYHSAIGDDPVLLGFLEHSGMGKKEKFGNNPLYKEEQFIQWVSPYFCHSFAAFTKGCFQQPDEDGMTSLMSNSLLMTPGDTEKAWNTVIRIIMDNIATLERFIAQDKKRKAAGSVTPAQLKALMEFNYIRMIQLLPQGRFAPIRDKYAYCMMNACIDVFNANVRNRSYARNWMENAILLAVSPNVKDQLSKKLQEMESLGMPEPGRGVSNSSSSSSSTAPWKIVLIIIIAIARIATCRSDSSSSSSYYYKSQNSPIYKIDQHLFDSLMHSQEGTTEVEPGSTTPIKKAVADTPTFIYKIKRHPKHK</sequence>
<evidence type="ECO:0000313" key="1">
    <source>
        <dbReference type="EMBL" id="OQP64261.1"/>
    </source>
</evidence>
<dbReference type="EMBL" id="LVYD01000042">
    <property type="protein sequence ID" value="OQP64261.1"/>
    <property type="molecule type" value="Genomic_DNA"/>
</dbReference>
<dbReference type="OrthoDB" id="680616at2"/>
<evidence type="ECO:0000313" key="2">
    <source>
        <dbReference type="Proteomes" id="UP000192796"/>
    </source>
</evidence>
<protein>
    <submittedName>
        <fullName evidence="1">Uncharacterized protein</fullName>
    </submittedName>
</protein>
<accession>A0A1V9G0W4</accession>
<dbReference type="AlphaFoldDB" id="A0A1V9G0W4"/>
<organism evidence="1 2">
    <name type="scientific">Niastella vici</name>
    <dbReference type="NCBI Taxonomy" id="1703345"/>
    <lineage>
        <taxon>Bacteria</taxon>
        <taxon>Pseudomonadati</taxon>
        <taxon>Bacteroidota</taxon>
        <taxon>Chitinophagia</taxon>
        <taxon>Chitinophagales</taxon>
        <taxon>Chitinophagaceae</taxon>
        <taxon>Niastella</taxon>
    </lineage>
</organism>
<gene>
    <name evidence="1" type="ORF">A3860_19995</name>
</gene>
<dbReference type="Proteomes" id="UP000192796">
    <property type="component" value="Unassembled WGS sequence"/>
</dbReference>
<proteinExistence type="predicted"/>
<name>A0A1V9G0W4_9BACT</name>
<keyword evidence="2" id="KW-1185">Reference proteome</keyword>
<dbReference type="RefSeq" id="WP_081146876.1">
    <property type="nucleotide sequence ID" value="NZ_LVYD01000042.1"/>
</dbReference>